<dbReference type="GO" id="GO:0000287">
    <property type="term" value="F:magnesium ion binding"/>
    <property type="evidence" value="ECO:0007669"/>
    <property type="project" value="InterPro"/>
</dbReference>
<dbReference type="GO" id="GO:0005524">
    <property type="term" value="F:ATP binding"/>
    <property type="evidence" value="ECO:0007669"/>
    <property type="project" value="UniProtKB-KW"/>
</dbReference>
<dbReference type="GO" id="GO:0006164">
    <property type="term" value="P:purine nucleotide biosynthetic process"/>
    <property type="evidence" value="ECO:0007669"/>
    <property type="project" value="TreeGrafter"/>
</dbReference>
<dbReference type="Pfam" id="PF13793">
    <property type="entry name" value="Pribosyltran_N"/>
    <property type="match status" value="1"/>
</dbReference>
<dbReference type="Gene3D" id="3.40.50.2020">
    <property type="match status" value="2"/>
</dbReference>
<organism evidence="11 12">
    <name type="scientific">Candidatus Uhrbacteria bacterium RIFCSPLOWO2_02_FULL_49_11</name>
    <dbReference type="NCBI Taxonomy" id="1802409"/>
    <lineage>
        <taxon>Bacteria</taxon>
        <taxon>Candidatus Uhriibacteriota</taxon>
    </lineage>
</organism>
<keyword evidence="4" id="KW-0547">Nucleotide-binding</keyword>
<dbReference type="InterPro" id="IPR029057">
    <property type="entry name" value="PRTase-like"/>
</dbReference>
<dbReference type="SMART" id="SM01400">
    <property type="entry name" value="Pribosyltran_N"/>
    <property type="match status" value="1"/>
</dbReference>
<dbReference type="EMBL" id="MGER01000026">
    <property type="protein sequence ID" value="OGL88537.1"/>
    <property type="molecule type" value="Genomic_DNA"/>
</dbReference>
<dbReference type="CDD" id="cd06223">
    <property type="entry name" value="PRTases_typeI"/>
    <property type="match status" value="1"/>
</dbReference>
<keyword evidence="6" id="KW-0067">ATP-binding</keyword>
<comment type="caution">
    <text evidence="11">The sequence shown here is derived from an EMBL/GenBank/DDBJ whole genome shotgun (WGS) entry which is preliminary data.</text>
</comment>
<evidence type="ECO:0000313" key="12">
    <source>
        <dbReference type="Proteomes" id="UP000178264"/>
    </source>
</evidence>
<dbReference type="EC" id="2.7.6.1" evidence="1"/>
<dbReference type="FunFam" id="3.40.50.2020:FF:000014">
    <property type="entry name" value="Ribose-phosphate pyrophosphokinase 1"/>
    <property type="match status" value="1"/>
</dbReference>
<evidence type="ECO:0000256" key="8">
    <source>
        <dbReference type="RuleBase" id="RU004324"/>
    </source>
</evidence>
<name>A0A1F7VEW0_9BACT</name>
<dbReference type="Proteomes" id="UP000178264">
    <property type="component" value="Unassembled WGS sequence"/>
</dbReference>
<dbReference type="AlphaFoldDB" id="A0A1F7VEW0"/>
<dbReference type="GO" id="GO:0002189">
    <property type="term" value="C:ribose phosphate diphosphokinase complex"/>
    <property type="evidence" value="ECO:0007669"/>
    <property type="project" value="TreeGrafter"/>
</dbReference>
<sequence length="300" mass="33284">MNSYCIVSGSSHKAFASALSRLLQAPLLATDIHPYSDGETYVRIIASPDQVNRKNAVIVQSGSRPAHDHIVELLLLIDAVTRMHPRSITAVIPFLPFRRQEHLNVGGEAVGGELFAKILKNAGVHRVLTSDLHHESFKRLYAGIIEISALSLFSAYFKRIHSNAVVVSPDEGGRGRAQKLADALRLPMFYIPKVRFQHDKVKSRRFVCTDSYQTAIIIDDEINTAGTISTCVDALWQCGIHDIKVAATHPVLSGLAAERLKDPRIKEAVFADTVPIPARLRLKKFTILKLEPLFAEILRK</sequence>
<dbReference type="InterPro" id="IPR000836">
    <property type="entry name" value="PRTase_dom"/>
</dbReference>
<feature type="domain" description="Phosphoribosyltransferase" evidence="9">
    <location>
        <begin position="162"/>
        <end position="259"/>
    </location>
</feature>
<dbReference type="InterPro" id="IPR029099">
    <property type="entry name" value="Pribosyltran_N"/>
</dbReference>
<dbReference type="SUPFAM" id="SSF53271">
    <property type="entry name" value="PRTase-like"/>
    <property type="match status" value="2"/>
</dbReference>
<reference evidence="11 12" key="1">
    <citation type="journal article" date="2016" name="Nat. Commun.">
        <title>Thousands of microbial genomes shed light on interconnected biogeochemical processes in an aquifer system.</title>
        <authorList>
            <person name="Anantharaman K."/>
            <person name="Brown C.T."/>
            <person name="Hug L.A."/>
            <person name="Sharon I."/>
            <person name="Castelle C.J."/>
            <person name="Probst A.J."/>
            <person name="Thomas B.C."/>
            <person name="Singh A."/>
            <person name="Wilkins M.J."/>
            <person name="Karaoz U."/>
            <person name="Brodie E.L."/>
            <person name="Williams K.H."/>
            <person name="Hubbard S.S."/>
            <person name="Banfield J.F."/>
        </authorList>
    </citation>
    <scope>NUCLEOTIDE SEQUENCE [LARGE SCALE GENOMIC DNA]</scope>
</reference>
<dbReference type="PANTHER" id="PTHR10210">
    <property type="entry name" value="RIBOSE-PHOSPHATE DIPHOSPHOKINASE FAMILY MEMBER"/>
    <property type="match status" value="1"/>
</dbReference>
<evidence type="ECO:0000256" key="3">
    <source>
        <dbReference type="ARBA" id="ARBA00022727"/>
    </source>
</evidence>
<dbReference type="NCBIfam" id="TIGR01251">
    <property type="entry name" value="ribP_PPkin"/>
    <property type="match status" value="1"/>
</dbReference>
<dbReference type="PANTHER" id="PTHR10210:SF32">
    <property type="entry name" value="RIBOSE-PHOSPHATE PYROPHOSPHOKINASE 2"/>
    <property type="match status" value="1"/>
</dbReference>
<evidence type="ECO:0000259" key="10">
    <source>
        <dbReference type="Pfam" id="PF13793"/>
    </source>
</evidence>
<accession>A0A1F7VEW0</accession>
<evidence type="ECO:0000256" key="6">
    <source>
        <dbReference type="ARBA" id="ARBA00022840"/>
    </source>
</evidence>
<keyword evidence="2" id="KW-0808">Transferase</keyword>
<dbReference type="GO" id="GO:0006015">
    <property type="term" value="P:5-phosphoribose 1-diphosphate biosynthetic process"/>
    <property type="evidence" value="ECO:0007669"/>
    <property type="project" value="TreeGrafter"/>
</dbReference>
<dbReference type="GO" id="GO:0004749">
    <property type="term" value="F:ribose phosphate diphosphokinase activity"/>
    <property type="evidence" value="ECO:0007669"/>
    <property type="project" value="UniProtKB-EC"/>
</dbReference>
<evidence type="ECO:0000259" key="9">
    <source>
        <dbReference type="Pfam" id="PF00156"/>
    </source>
</evidence>
<gene>
    <name evidence="11" type="ORF">A3I42_03000</name>
</gene>
<evidence type="ECO:0000256" key="5">
    <source>
        <dbReference type="ARBA" id="ARBA00022777"/>
    </source>
</evidence>
<comment type="similarity">
    <text evidence="8">Belongs to the ribose-phosphate pyrophosphokinase family.</text>
</comment>
<dbReference type="InterPro" id="IPR005946">
    <property type="entry name" value="Rib-P_diPkinase"/>
</dbReference>
<proteinExistence type="inferred from homology"/>
<dbReference type="GO" id="GO:0005737">
    <property type="term" value="C:cytoplasm"/>
    <property type="evidence" value="ECO:0007669"/>
    <property type="project" value="TreeGrafter"/>
</dbReference>
<dbReference type="Pfam" id="PF00156">
    <property type="entry name" value="Pribosyltran"/>
    <property type="match status" value="1"/>
</dbReference>
<keyword evidence="5" id="KW-0418">Kinase</keyword>
<evidence type="ECO:0000313" key="11">
    <source>
        <dbReference type="EMBL" id="OGL88537.1"/>
    </source>
</evidence>
<comment type="catalytic activity">
    <reaction evidence="7">
        <text>D-ribose 5-phosphate + ATP = 5-phospho-alpha-D-ribose 1-diphosphate + AMP + H(+)</text>
        <dbReference type="Rhea" id="RHEA:15609"/>
        <dbReference type="ChEBI" id="CHEBI:15378"/>
        <dbReference type="ChEBI" id="CHEBI:30616"/>
        <dbReference type="ChEBI" id="CHEBI:58017"/>
        <dbReference type="ChEBI" id="CHEBI:78346"/>
        <dbReference type="ChEBI" id="CHEBI:456215"/>
        <dbReference type="EC" id="2.7.6.1"/>
    </reaction>
</comment>
<evidence type="ECO:0000256" key="2">
    <source>
        <dbReference type="ARBA" id="ARBA00022679"/>
    </source>
</evidence>
<evidence type="ECO:0000256" key="1">
    <source>
        <dbReference type="ARBA" id="ARBA00013247"/>
    </source>
</evidence>
<dbReference type="GO" id="GO:0016301">
    <property type="term" value="F:kinase activity"/>
    <property type="evidence" value="ECO:0007669"/>
    <property type="project" value="UniProtKB-KW"/>
</dbReference>
<evidence type="ECO:0000256" key="4">
    <source>
        <dbReference type="ARBA" id="ARBA00022741"/>
    </source>
</evidence>
<keyword evidence="3 8" id="KW-0545">Nucleotide biosynthesis</keyword>
<feature type="domain" description="Ribose-phosphate pyrophosphokinase N-terminal" evidence="10">
    <location>
        <begin position="5"/>
        <end position="123"/>
    </location>
</feature>
<protein>
    <recommendedName>
        <fullName evidence="1">ribose-phosphate diphosphokinase</fullName>
        <ecNumber evidence="1">2.7.6.1</ecNumber>
    </recommendedName>
</protein>
<evidence type="ECO:0000256" key="7">
    <source>
        <dbReference type="ARBA" id="ARBA00049535"/>
    </source>
</evidence>